<keyword evidence="12" id="KW-0732">Signal</keyword>
<evidence type="ECO:0000256" key="10">
    <source>
        <dbReference type="PROSITE-ProRule" id="PRU01360"/>
    </source>
</evidence>
<evidence type="ECO:0000256" key="9">
    <source>
        <dbReference type="ARBA" id="ARBA00023237"/>
    </source>
</evidence>
<evidence type="ECO:0000313" key="15">
    <source>
        <dbReference type="EMBL" id="UFZ02696.1"/>
    </source>
</evidence>
<dbReference type="PROSITE" id="PS52016">
    <property type="entry name" value="TONB_DEPENDENT_REC_3"/>
    <property type="match status" value="1"/>
</dbReference>
<sequence>MVRRSLLTMLLTTVAHNAFAQSAGGTAPIAVPEVVVSAPTQYDPYSGKYNGAVAETSDVTGVNKPILDTPRSVYVVTPQTLQQQMPQSLVEAVRSIPGVYAGNGTGGNTDYLTLKGFEVNTTDAILVGSGNGLLVDGVRAPMNRALNANSNSVELLSGPASYLYGYSSEGGVLNVNRKLPLPEAHYTAEFLGGLPSGDFKNFAGSIDATGPLAKTADGVFAYRFVASASKSDPWRTGNPVSRDELIAPTLAYYSDMVNSVLAYEHGQNRQPYDRGVTSFNNAPLNIPRTVSYSEPFSNYSEKYDWVHGHTDFNLDKNTDFHLKYSYASTQMNQSVIRSDNQSDFNAATGDLKRYFSTNGPDGRVTDQGLIGFSGAHRFDTGILRHEVQAGADYYDATLTENNVWNSKSFGGFNLYNPVYGQANFGTLTATSHPAGEPLSLQKIRELGVFAQDAVTLGRLTLTGGGRYAQIYEYQRYAGSTQTDYTSYAFLPSTSALLKINDSASLFADYSKSYRPNIFATGLGVNLKFVGPILPQQGTGYEGGIKAKFLDGKLLAQASVFRIDKTNVQTLIGSALTFQQAQRSEGVALSLLGKITPNVDVNVAYSHQRVYVTDDIAANNTIGKQVVNAPSDIFALFGAYHFMDGALDGLTVSAGLSGATRNAVDSKNTFFLPSYVIANAGVSYSFKPQPGGPLTTLSFKVNNLFDTTYYPSSGSKTNWITVGDPRTFLFSMKVSL</sequence>
<protein>
    <submittedName>
        <fullName evidence="15">TonB-dependent siderophore receptor</fullName>
    </submittedName>
</protein>
<dbReference type="CDD" id="cd01347">
    <property type="entry name" value="ligand_gated_channel"/>
    <property type="match status" value="1"/>
</dbReference>
<keyword evidence="3 10" id="KW-0813">Transport</keyword>
<dbReference type="RefSeq" id="WP_231318482.1">
    <property type="nucleotide sequence ID" value="NZ_CP088156.1"/>
</dbReference>
<dbReference type="Proteomes" id="UP001431010">
    <property type="component" value="Chromosome"/>
</dbReference>
<dbReference type="PANTHER" id="PTHR32552:SF85">
    <property type="entry name" value="BLL7968 PROTEIN"/>
    <property type="match status" value="1"/>
</dbReference>
<dbReference type="Pfam" id="PF00593">
    <property type="entry name" value="TonB_dep_Rec_b-barrel"/>
    <property type="match status" value="1"/>
</dbReference>
<keyword evidence="16" id="KW-1185">Reference proteome</keyword>
<dbReference type="EMBL" id="CP088156">
    <property type="protein sequence ID" value="UFZ02696.1"/>
    <property type="molecule type" value="Genomic_DNA"/>
</dbReference>
<keyword evidence="4 10" id="KW-1134">Transmembrane beta strand</keyword>
<accession>A0ABY3R796</accession>
<feature type="chain" id="PRO_5045621429" evidence="12">
    <location>
        <begin position="21"/>
        <end position="735"/>
    </location>
</feature>
<dbReference type="Gene3D" id="2.40.170.20">
    <property type="entry name" value="TonB-dependent receptor, beta-barrel domain"/>
    <property type="match status" value="1"/>
</dbReference>
<keyword evidence="6 11" id="KW-0798">TonB box</keyword>
<evidence type="ECO:0000256" key="7">
    <source>
        <dbReference type="ARBA" id="ARBA00023136"/>
    </source>
</evidence>
<evidence type="ECO:0000256" key="6">
    <source>
        <dbReference type="ARBA" id="ARBA00023077"/>
    </source>
</evidence>
<keyword evidence="8 15" id="KW-0675">Receptor</keyword>
<dbReference type="InterPro" id="IPR012910">
    <property type="entry name" value="Plug_dom"/>
</dbReference>
<evidence type="ECO:0000259" key="13">
    <source>
        <dbReference type="Pfam" id="PF00593"/>
    </source>
</evidence>
<evidence type="ECO:0000256" key="5">
    <source>
        <dbReference type="ARBA" id="ARBA00022692"/>
    </source>
</evidence>
<name>A0ABY3R796_9BRAD</name>
<dbReference type="PANTHER" id="PTHR32552">
    <property type="entry name" value="FERRICHROME IRON RECEPTOR-RELATED"/>
    <property type="match status" value="1"/>
</dbReference>
<keyword evidence="5 10" id="KW-0812">Transmembrane</keyword>
<feature type="domain" description="TonB-dependent receptor-like beta-barrel" evidence="13">
    <location>
        <begin position="261"/>
        <end position="703"/>
    </location>
</feature>
<evidence type="ECO:0000256" key="11">
    <source>
        <dbReference type="RuleBase" id="RU003357"/>
    </source>
</evidence>
<proteinExistence type="inferred from homology"/>
<feature type="signal peptide" evidence="12">
    <location>
        <begin position="1"/>
        <end position="20"/>
    </location>
</feature>
<keyword evidence="9 10" id="KW-0998">Cell outer membrane</keyword>
<reference evidence="15" key="1">
    <citation type="journal article" date="2024" name="Antonie Van Leeuwenhoek">
        <title>Bradyrhizobium ontarionense sp. nov., a novel bacterial symbiont isolated from Aeschynomene indica (Indian jointvetch), harbours photosynthesis, nitrogen fixation and nitrous oxide (N2O) reductase genes.</title>
        <authorList>
            <person name="Bromfield E.S.P."/>
            <person name="Cloutier S."/>
        </authorList>
    </citation>
    <scope>NUCLEOTIDE SEQUENCE</scope>
    <source>
        <strain evidence="15">A19</strain>
    </source>
</reference>
<evidence type="ECO:0000256" key="1">
    <source>
        <dbReference type="ARBA" id="ARBA00004571"/>
    </source>
</evidence>
<dbReference type="Pfam" id="PF07715">
    <property type="entry name" value="Plug"/>
    <property type="match status" value="1"/>
</dbReference>
<dbReference type="InterPro" id="IPR039426">
    <property type="entry name" value="TonB-dep_rcpt-like"/>
</dbReference>
<dbReference type="InterPro" id="IPR010105">
    <property type="entry name" value="TonB_sidphr_rcpt"/>
</dbReference>
<keyword evidence="7 10" id="KW-0472">Membrane</keyword>
<feature type="domain" description="TonB-dependent receptor plug" evidence="14">
    <location>
        <begin position="66"/>
        <end position="172"/>
    </location>
</feature>
<evidence type="ECO:0000256" key="3">
    <source>
        <dbReference type="ARBA" id="ARBA00022448"/>
    </source>
</evidence>
<dbReference type="NCBIfam" id="TIGR01783">
    <property type="entry name" value="TonB-siderophor"/>
    <property type="match status" value="1"/>
</dbReference>
<dbReference type="SUPFAM" id="SSF56935">
    <property type="entry name" value="Porins"/>
    <property type="match status" value="1"/>
</dbReference>
<evidence type="ECO:0000256" key="8">
    <source>
        <dbReference type="ARBA" id="ARBA00023170"/>
    </source>
</evidence>
<evidence type="ECO:0000256" key="12">
    <source>
        <dbReference type="SAM" id="SignalP"/>
    </source>
</evidence>
<dbReference type="InterPro" id="IPR036942">
    <property type="entry name" value="Beta-barrel_TonB_sf"/>
</dbReference>
<evidence type="ECO:0000256" key="4">
    <source>
        <dbReference type="ARBA" id="ARBA00022452"/>
    </source>
</evidence>
<evidence type="ECO:0000259" key="14">
    <source>
        <dbReference type="Pfam" id="PF07715"/>
    </source>
</evidence>
<organism evidence="15 16">
    <name type="scientific">Bradyrhizobium ontarionense</name>
    <dbReference type="NCBI Taxonomy" id="2898149"/>
    <lineage>
        <taxon>Bacteria</taxon>
        <taxon>Pseudomonadati</taxon>
        <taxon>Pseudomonadota</taxon>
        <taxon>Alphaproteobacteria</taxon>
        <taxon>Hyphomicrobiales</taxon>
        <taxon>Nitrobacteraceae</taxon>
        <taxon>Bradyrhizobium</taxon>
    </lineage>
</organism>
<evidence type="ECO:0000313" key="16">
    <source>
        <dbReference type="Proteomes" id="UP001431010"/>
    </source>
</evidence>
<comment type="subcellular location">
    <subcellularLocation>
        <location evidence="1 10">Cell outer membrane</location>
        <topology evidence="1 10">Multi-pass membrane protein</topology>
    </subcellularLocation>
</comment>
<comment type="similarity">
    <text evidence="2 10 11">Belongs to the TonB-dependent receptor family.</text>
</comment>
<dbReference type="InterPro" id="IPR000531">
    <property type="entry name" value="Beta-barrel_TonB"/>
</dbReference>
<evidence type="ECO:0000256" key="2">
    <source>
        <dbReference type="ARBA" id="ARBA00009810"/>
    </source>
</evidence>
<dbReference type="InterPro" id="IPR037066">
    <property type="entry name" value="Plug_dom_sf"/>
</dbReference>
<gene>
    <name evidence="15" type="ORF">LQG66_25960</name>
</gene>
<dbReference type="Gene3D" id="2.170.130.10">
    <property type="entry name" value="TonB-dependent receptor, plug domain"/>
    <property type="match status" value="1"/>
</dbReference>